<evidence type="ECO:0000313" key="3">
    <source>
        <dbReference type="Proteomes" id="UP000010445"/>
    </source>
</evidence>
<accession>L1MC57</accession>
<comment type="caution">
    <text evidence="2">The sequence shown here is derived from an EMBL/GenBank/DDBJ whole genome shotgun (WGS) entry which is preliminary data.</text>
</comment>
<gene>
    <name evidence="2" type="ORF">HMPREF9997_02258</name>
</gene>
<dbReference type="Proteomes" id="UP000010445">
    <property type="component" value="Unassembled WGS sequence"/>
</dbReference>
<evidence type="ECO:0000313" key="2">
    <source>
        <dbReference type="EMBL" id="EKX88584.1"/>
    </source>
</evidence>
<dbReference type="EMBL" id="AMEM01000037">
    <property type="protein sequence ID" value="EKX88584.1"/>
    <property type="molecule type" value="Genomic_DNA"/>
</dbReference>
<name>L1MC57_9CORY</name>
<keyword evidence="1" id="KW-0812">Transmembrane</keyword>
<evidence type="ECO:0000256" key="1">
    <source>
        <dbReference type="SAM" id="Phobius"/>
    </source>
</evidence>
<keyword evidence="1" id="KW-1133">Transmembrane helix</keyword>
<dbReference type="HOGENOM" id="CLU_2648339_0_0_11"/>
<dbReference type="PROSITE" id="PS51257">
    <property type="entry name" value="PROKAR_LIPOPROTEIN"/>
    <property type="match status" value="1"/>
</dbReference>
<reference evidence="2 3" key="1">
    <citation type="submission" date="2012-05" db="EMBL/GenBank/DDBJ databases">
        <authorList>
            <person name="Weinstock G."/>
            <person name="Sodergren E."/>
            <person name="Lobos E.A."/>
            <person name="Fulton L."/>
            <person name="Fulton R."/>
            <person name="Courtney L."/>
            <person name="Fronick C."/>
            <person name="O'Laughlin M."/>
            <person name="Godfrey J."/>
            <person name="Wilson R.M."/>
            <person name="Miner T."/>
            <person name="Farmer C."/>
            <person name="Delehaunty K."/>
            <person name="Cordes M."/>
            <person name="Minx P."/>
            <person name="Tomlinson C."/>
            <person name="Chen J."/>
            <person name="Wollam A."/>
            <person name="Pepin K.H."/>
            <person name="Bhonagiri V."/>
            <person name="Zhang X."/>
            <person name="Suruliraj S."/>
            <person name="Warren W."/>
            <person name="Mitreva M."/>
            <person name="Mardis E.R."/>
            <person name="Wilson R.K."/>
        </authorList>
    </citation>
    <scope>NUCLEOTIDE SEQUENCE [LARGE SCALE GENOMIC DNA]</scope>
    <source>
        <strain evidence="2 3">F0235</strain>
    </source>
</reference>
<keyword evidence="3" id="KW-1185">Reference proteome</keyword>
<proteinExistence type="predicted"/>
<organism evidence="2 3">
    <name type="scientific">Corynebacterium durum F0235</name>
    <dbReference type="NCBI Taxonomy" id="1035195"/>
    <lineage>
        <taxon>Bacteria</taxon>
        <taxon>Bacillati</taxon>
        <taxon>Actinomycetota</taxon>
        <taxon>Actinomycetes</taxon>
        <taxon>Mycobacteriales</taxon>
        <taxon>Corynebacteriaceae</taxon>
        <taxon>Corynebacterium</taxon>
    </lineage>
</organism>
<keyword evidence="1" id="KW-0472">Membrane</keyword>
<dbReference type="AlphaFoldDB" id="L1MC57"/>
<feature type="transmembrane region" description="Helical" evidence="1">
    <location>
        <begin position="36"/>
        <end position="58"/>
    </location>
</feature>
<protein>
    <submittedName>
        <fullName evidence="2">Uncharacterized protein</fullName>
    </submittedName>
</protein>
<sequence>MLTARYNDDSVIFQIIALSCAFFRPMMGVAQVSKVIIMTCAFLAAGVNPSKMFICQLCKKQEKYKIVRDEIKKIPM</sequence>